<comment type="caution">
    <text evidence="1">The sequence shown here is derived from an EMBL/GenBank/DDBJ whole genome shotgun (WGS) entry which is preliminary data.</text>
</comment>
<evidence type="ECO:0008006" key="3">
    <source>
        <dbReference type="Google" id="ProtNLM"/>
    </source>
</evidence>
<dbReference type="PANTHER" id="PTHR30348">
    <property type="entry name" value="UNCHARACTERIZED PROTEIN YECE"/>
    <property type="match status" value="1"/>
</dbReference>
<dbReference type="InterPro" id="IPR002763">
    <property type="entry name" value="DUF72"/>
</dbReference>
<dbReference type="Pfam" id="PF01904">
    <property type="entry name" value="DUF72"/>
    <property type="match status" value="1"/>
</dbReference>
<dbReference type="InterPro" id="IPR036520">
    <property type="entry name" value="UPF0759_sf"/>
</dbReference>
<reference evidence="1 2" key="1">
    <citation type="journal article" date="2021" name="Int. J. Syst. Evol. Microbiol.">
        <title>Reticulibacter mediterranei gen. nov., sp. nov., within the new family Reticulibacteraceae fam. nov., and Ktedonospora formicarum gen. nov., sp. nov., Ktedonobacter robiniae sp. nov., Dictyobacter formicarum sp. nov. and Dictyobacter arantiisoli sp. nov., belonging to the class Ktedonobacteria.</title>
        <authorList>
            <person name="Yabe S."/>
            <person name="Zheng Y."/>
            <person name="Wang C.M."/>
            <person name="Sakai Y."/>
            <person name="Abe K."/>
            <person name="Yokota A."/>
            <person name="Donadio S."/>
            <person name="Cavaletti L."/>
            <person name="Monciardini P."/>
        </authorList>
    </citation>
    <scope>NUCLEOTIDE SEQUENCE [LARGE SCALE GENOMIC DNA]</scope>
    <source>
        <strain evidence="1 2">SOSP1-30</strain>
    </source>
</reference>
<dbReference type="Proteomes" id="UP000654345">
    <property type="component" value="Unassembled WGS sequence"/>
</dbReference>
<dbReference type="RefSeq" id="WP_201371952.1">
    <property type="nucleotide sequence ID" value="NZ_BNJG01000001.1"/>
</dbReference>
<proteinExistence type="predicted"/>
<name>A0ABQ3URI5_9CHLR</name>
<dbReference type="SUPFAM" id="SSF117396">
    <property type="entry name" value="TM1631-like"/>
    <property type="match status" value="1"/>
</dbReference>
<evidence type="ECO:0000313" key="2">
    <source>
        <dbReference type="Proteomes" id="UP000654345"/>
    </source>
</evidence>
<evidence type="ECO:0000313" key="1">
    <source>
        <dbReference type="EMBL" id="GHO55358.1"/>
    </source>
</evidence>
<keyword evidence="2" id="KW-1185">Reference proteome</keyword>
<organism evidence="1 2">
    <name type="scientific">Ktedonobacter robiniae</name>
    <dbReference type="NCBI Taxonomy" id="2778365"/>
    <lineage>
        <taxon>Bacteria</taxon>
        <taxon>Bacillati</taxon>
        <taxon>Chloroflexota</taxon>
        <taxon>Ktedonobacteria</taxon>
        <taxon>Ktedonobacterales</taxon>
        <taxon>Ktedonobacteraceae</taxon>
        <taxon>Ktedonobacter</taxon>
    </lineage>
</organism>
<dbReference type="PANTHER" id="PTHR30348:SF9">
    <property type="entry name" value="UPF0759 PROTEIN YECE"/>
    <property type="match status" value="1"/>
</dbReference>
<accession>A0ABQ3URI5</accession>
<sequence length="291" mass="33538">MEPHFYLGCPMWGYKAWVGTDFFPAKTPASDFLHLYSRRLTCVEGNTTFYALPSEETVARWHQETPATFRFCPKVSRDISHSAPLDAQKSAALHFLERIRGLGERLGPIFLQLPPSFGPGQLTQLEHFLDFWPQDARLAVEVRHPDFFKAPHAQPLDELLQRYAVARVIMDTRPIRIGSSSEQQMLQARERKPNLPVHLAHTTDFVFVRYIGHPRMEVNTPFLDEWAQQMGAWLKQGTTVYAFCHCPFEEHSPAICRELYTRIKTYVPLPSLPWETEPSATETQPTQGRLF</sequence>
<dbReference type="EMBL" id="BNJG01000001">
    <property type="protein sequence ID" value="GHO55358.1"/>
    <property type="molecule type" value="Genomic_DNA"/>
</dbReference>
<protein>
    <recommendedName>
        <fullName evidence="3">DUF72 domain-containing protein</fullName>
    </recommendedName>
</protein>
<gene>
    <name evidence="1" type="ORF">KSB_38330</name>
</gene>
<dbReference type="Gene3D" id="3.20.20.410">
    <property type="entry name" value="Protein of unknown function UPF0759"/>
    <property type="match status" value="1"/>
</dbReference>